<dbReference type="EMBL" id="JADYXP020000004">
    <property type="protein sequence ID" value="KAL0127483.1"/>
    <property type="molecule type" value="Genomic_DNA"/>
</dbReference>
<name>A0AAW2GHI5_9HYME</name>
<feature type="compositionally biased region" description="Acidic residues" evidence="1">
    <location>
        <begin position="15"/>
        <end position="25"/>
    </location>
</feature>
<dbReference type="AlphaFoldDB" id="A0AAW2GHI5"/>
<sequence length="56" mass="6757">MANLTDVQDDRQHDEEEEEEEDDHEDAPRHRSIEFTINHRSESLTACKNENHERMH</sequence>
<reference evidence="2 3" key="1">
    <citation type="submission" date="2023-03" db="EMBL/GenBank/DDBJ databases">
        <title>High recombination rates correlate with genetic variation in Cardiocondyla obscurior ants.</title>
        <authorList>
            <person name="Errbii M."/>
        </authorList>
    </citation>
    <scope>NUCLEOTIDE SEQUENCE [LARGE SCALE GENOMIC DNA]</scope>
    <source>
        <strain evidence="2">Alpha-2009</strain>
        <tissue evidence="2">Whole body</tissue>
    </source>
</reference>
<accession>A0AAW2GHI5</accession>
<keyword evidence="3" id="KW-1185">Reference proteome</keyword>
<evidence type="ECO:0000313" key="2">
    <source>
        <dbReference type="EMBL" id="KAL0127483.1"/>
    </source>
</evidence>
<feature type="region of interest" description="Disordered" evidence="1">
    <location>
        <begin position="1"/>
        <end position="56"/>
    </location>
</feature>
<comment type="caution">
    <text evidence="2">The sequence shown here is derived from an EMBL/GenBank/DDBJ whole genome shotgun (WGS) entry which is preliminary data.</text>
</comment>
<evidence type="ECO:0000256" key="1">
    <source>
        <dbReference type="SAM" id="MobiDB-lite"/>
    </source>
</evidence>
<protein>
    <submittedName>
        <fullName evidence="2">Uncharacterized protein</fullName>
    </submittedName>
</protein>
<dbReference type="Proteomes" id="UP001430953">
    <property type="component" value="Unassembled WGS sequence"/>
</dbReference>
<feature type="compositionally biased region" description="Basic and acidic residues" evidence="1">
    <location>
        <begin position="26"/>
        <end position="42"/>
    </location>
</feature>
<gene>
    <name evidence="2" type="ORF">PUN28_005632</name>
</gene>
<organism evidence="2 3">
    <name type="scientific">Cardiocondyla obscurior</name>
    <dbReference type="NCBI Taxonomy" id="286306"/>
    <lineage>
        <taxon>Eukaryota</taxon>
        <taxon>Metazoa</taxon>
        <taxon>Ecdysozoa</taxon>
        <taxon>Arthropoda</taxon>
        <taxon>Hexapoda</taxon>
        <taxon>Insecta</taxon>
        <taxon>Pterygota</taxon>
        <taxon>Neoptera</taxon>
        <taxon>Endopterygota</taxon>
        <taxon>Hymenoptera</taxon>
        <taxon>Apocrita</taxon>
        <taxon>Aculeata</taxon>
        <taxon>Formicoidea</taxon>
        <taxon>Formicidae</taxon>
        <taxon>Myrmicinae</taxon>
        <taxon>Cardiocondyla</taxon>
    </lineage>
</organism>
<evidence type="ECO:0000313" key="3">
    <source>
        <dbReference type="Proteomes" id="UP001430953"/>
    </source>
</evidence>
<proteinExistence type="predicted"/>